<dbReference type="PANTHER" id="PTHR37815">
    <property type="entry name" value="UPF0397 PROTEIN BC_2624-RELATED"/>
    <property type="match status" value="1"/>
</dbReference>
<sequence length="167" mass="16965">MEADSRFDLDATAVAFSAVVGAAVAVATLFTRIPVGIGYLNFGEVIIYTGAFLFGGTVGGLSGGIGAAAADVVSGYVFFAPVTLIAKGTEGYVVGRLAGDSLKSKAIAVAVGAPFMIVAYVLAVAYLEGVPLALAKELPVDILQAVVGFAIAVPLTKVLEDRIPELR</sequence>
<evidence type="ECO:0008006" key="4">
    <source>
        <dbReference type="Google" id="ProtNLM"/>
    </source>
</evidence>
<organism evidence="2 3">
    <name type="scientific">Halodesulfurarchaeum formicicum</name>
    <dbReference type="NCBI Taxonomy" id="1873524"/>
    <lineage>
        <taxon>Archaea</taxon>
        <taxon>Methanobacteriati</taxon>
        <taxon>Methanobacteriota</taxon>
        <taxon>Stenosarchaea group</taxon>
        <taxon>Halobacteria</taxon>
        <taxon>Halobacteriales</taxon>
        <taxon>Halobacteriaceae</taxon>
        <taxon>Halodesulfurarchaeum</taxon>
    </lineage>
</organism>
<dbReference type="OrthoDB" id="31497at2157"/>
<evidence type="ECO:0000313" key="3">
    <source>
        <dbReference type="Proteomes" id="UP000186165"/>
    </source>
</evidence>
<dbReference type="GeneID" id="30418373"/>
<keyword evidence="1" id="KW-1133">Transmembrane helix</keyword>
<gene>
    <name evidence="2" type="ORF">HSR6_1841</name>
</gene>
<dbReference type="RefSeq" id="WP_071933436.1">
    <property type="nucleotide sequence ID" value="NZ_CP016804.1"/>
</dbReference>
<proteinExistence type="predicted"/>
<dbReference type="EMBL" id="CP016804">
    <property type="protein sequence ID" value="APE96277.1"/>
    <property type="molecule type" value="Genomic_DNA"/>
</dbReference>
<feature type="transmembrane region" description="Helical" evidence="1">
    <location>
        <begin position="76"/>
        <end position="94"/>
    </location>
</feature>
<dbReference type="InterPro" id="IPR009825">
    <property type="entry name" value="ECF_substrate-spec-like"/>
</dbReference>
<evidence type="ECO:0000313" key="2">
    <source>
        <dbReference type="EMBL" id="APE96277.1"/>
    </source>
</evidence>
<dbReference type="Proteomes" id="UP000186165">
    <property type="component" value="Chromosome"/>
</dbReference>
<dbReference type="AlphaFoldDB" id="A0A1J1AED3"/>
<dbReference type="GO" id="GO:0016020">
    <property type="term" value="C:membrane"/>
    <property type="evidence" value="ECO:0007669"/>
    <property type="project" value="InterPro"/>
</dbReference>
<keyword evidence="1" id="KW-0472">Membrane</keyword>
<dbReference type="KEGG" id="hhsr:HSR6_1841"/>
<accession>A0A1J1AED3</accession>
<keyword evidence="1" id="KW-0812">Transmembrane</keyword>
<feature type="transmembrane region" description="Helical" evidence="1">
    <location>
        <begin position="106"/>
        <end position="127"/>
    </location>
</feature>
<reference evidence="3" key="1">
    <citation type="submission" date="2016-08" db="EMBL/GenBank/DDBJ databases">
        <title>Discovery of first anaerobic lithoheterotrophic haloarchae widely represented in hypersaline habitats.</title>
        <authorList>
            <person name="Sorokin D.Y."/>
            <person name="Kublanov I.V."/>
            <person name="Roman P."/>
            <person name="Sinninghe Damste J.S."/>
            <person name="Golyshin P.N."/>
            <person name="Rojo D."/>
            <person name="Ciordia S."/>
            <person name="Mena Md.C."/>
            <person name="Ferrer M."/>
            <person name="Smedile F."/>
            <person name="Messina E."/>
            <person name="La Cono V."/>
            <person name="Yakimov M.M."/>
        </authorList>
    </citation>
    <scope>NUCLEOTIDE SEQUENCE [LARGE SCALE GENOMIC DNA]</scope>
    <source>
        <strain evidence="3">HSR6</strain>
    </source>
</reference>
<evidence type="ECO:0000256" key="1">
    <source>
        <dbReference type="SAM" id="Phobius"/>
    </source>
</evidence>
<name>A0A1J1AED3_9EURY</name>
<dbReference type="PANTHER" id="PTHR37815:SF3">
    <property type="entry name" value="UPF0397 PROTEIN SPR0429"/>
    <property type="match status" value="1"/>
</dbReference>
<protein>
    <recommendedName>
        <fullName evidence="4">ECF transporter S component</fullName>
    </recommendedName>
</protein>
<feature type="transmembrane region" description="Helical" evidence="1">
    <location>
        <begin position="45"/>
        <end position="70"/>
    </location>
</feature>
<dbReference type="Gene3D" id="1.10.1760.20">
    <property type="match status" value="1"/>
</dbReference>
<keyword evidence="3" id="KW-1185">Reference proteome</keyword>
<dbReference type="Pfam" id="PF07155">
    <property type="entry name" value="ECF-ribofla_trS"/>
    <property type="match status" value="1"/>
</dbReference>
<feature type="transmembrane region" description="Helical" evidence="1">
    <location>
        <begin position="12"/>
        <end position="33"/>
    </location>
</feature>